<protein>
    <recommendedName>
        <fullName evidence="3">Cullin-like protein</fullName>
    </recommendedName>
</protein>
<dbReference type="EMBL" id="LXQA010562147">
    <property type="protein sequence ID" value="MCI59365.1"/>
    <property type="molecule type" value="Genomic_DNA"/>
</dbReference>
<evidence type="ECO:0008006" key="3">
    <source>
        <dbReference type="Google" id="ProtNLM"/>
    </source>
</evidence>
<accession>A0A392THF9</accession>
<evidence type="ECO:0000313" key="1">
    <source>
        <dbReference type="EMBL" id="MCI59365.1"/>
    </source>
</evidence>
<dbReference type="AlphaFoldDB" id="A0A392THF9"/>
<sequence>MDINYNDFKLVIEQAIDFEALKANEFDVEHFFTDQDWSKFLDLLNGPVYPILVKDLWPRCEIYDKVEAEKEYALKVA</sequence>
<keyword evidence="2" id="KW-1185">Reference proteome</keyword>
<feature type="non-terminal residue" evidence="1">
    <location>
        <position position="77"/>
    </location>
</feature>
<name>A0A392THF9_9FABA</name>
<evidence type="ECO:0000313" key="2">
    <source>
        <dbReference type="Proteomes" id="UP000265520"/>
    </source>
</evidence>
<reference evidence="1 2" key="1">
    <citation type="journal article" date="2018" name="Front. Plant Sci.">
        <title>Red Clover (Trifolium pratense) and Zigzag Clover (T. medium) - A Picture of Genomic Similarities and Differences.</title>
        <authorList>
            <person name="Dluhosova J."/>
            <person name="Istvanek J."/>
            <person name="Nedelnik J."/>
            <person name="Repkova J."/>
        </authorList>
    </citation>
    <scope>NUCLEOTIDE SEQUENCE [LARGE SCALE GENOMIC DNA]</scope>
    <source>
        <strain evidence="2">cv. 10/8</strain>
        <tissue evidence="1">Leaf</tissue>
    </source>
</reference>
<dbReference type="Proteomes" id="UP000265520">
    <property type="component" value="Unassembled WGS sequence"/>
</dbReference>
<organism evidence="1 2">
    <name type="scientific">Trifolium medium</name>
    <dbReference type="NCBI Taxonomy" id="97028"/>
    <lineage>
        <taxon>Eukaryota</taxon>
        <taxon>Viridiplantae</taxon>
        <taxon>Streptophyta</taxon>
        <taxon>Embryophyta</taxon>
        <taxon>Tracheophyta</taxon>
        <taxon>Spermatophyta</taxon>
        <taxon>Magnoliopsida</taxon>
        <taxon>eudicotyledons</taxon>
        <taxon>Gunneridae</taxon>
        <taxon>Pentapetalae</taxon>
        <taxon>rosids</taxon>
        <taxon>fabids</taxon>
        <taxon>Fabales</taxon>
        <taxon>Fabaceae</taxon>
        <taxon>Papilionoideae</taxon>
        <taxon>50 kb inversion clade</taxon>
        <taxon>NPAAA clade</taxon>
        <taxon>Hologalegina</taxon>
        <taxon>IRL clade</taxon>
        <taxon>Trifolieae</taxon>
        <taxon>Trifolium</taxon>
    </lineage>
</organism>
<proteinExistence type="predicted"/>
<comment type="caution">
    <text evidence="1">The sequence shown here is derived from an EMBL/GenBank/DDBJ whole genome shotgun (WGS) entry which is preliminary data.</text>
</comment>